<evidence type="ECO:0000313" key="3">
    <source>
        <dbReference type="Proteomes" id="UP001159364"/>
    </source>
</evidence>
<gene>
    <name evidence="2" type="ORF">K2173_019689</name>
</gene>
<dbReference type="Proteomes" id="UP001159364">
    <property type="component" value="Linkage Group LG10"/>
</dbReference>
<accession>A0AAV8SMN5</accession>
<keyword evidence="3" id="KW-1185">Reference proteome</keyword>
<protein>
    <recommendedName>
        <fullName evidence="4">Protein PHYTOCHROME KINASE SUBSTRATE 1-like</fullName>
    </recommendedName>
</protein>
<dbReference type="AlphaFoldDB" id="A0AAV8SMN5"/>
<evidence type="ECO:0008006" key="4">
    <source>
        <dbReference type="Google" id="ProtNLM"/>
    </source>
</evidence>
<organism evidence="2 3">
    <name type="scientific">Erythroxylum novogranatense</name>
    <dbReference type="NCBI Taxonomy" id="1862640"/>
    <lineage>
        <taxon>Eukaryota</taxon>
        <taxon>Viridiplantae</taxon>
        <taxon>Streptophyta</taxon>
        <taxon>Embryophyta</taxon>
        <taxon>Tracheophyta</taxon>
        <taxon>Spermatophyta</taxon>
        <taxon>Magnoliopsida</taxon>
        <taxon>eudicotyledons</taxon>
        <taxon>Gunneridae</taxon>
        <taxon>Pentapetalae</taxon>
        <taxon>rosids</taxon>
        <taxon>fabids</taxon>
        <taxon>Malpighiales</taxon>
        <taxon>Erythroxylaceae</taxon>
        <taxon>Erythroxylum</taxon>
    </lineage>
</organism>
<dbReference type="GO" id="GO:0009638">
    <property type="term" value="P:phototropism"/>
    <property type="evidence" value="ECO:0007669"/>
    <property type="project" value="InterPro"/>
</dbReference>
<dbReference type="PANTHER" id="PTHR33781:SF3">
    <property type="entry name" value="PROTEIN PHYTOCHROME KINASE SUBSTRATE 3"/>
    <property type="match status" value="1"/>
</dbReference>
<sequence length="425" mass="47473">MESERKITALRDASFSSYLTSTDDNIVRKLTEPLQETSGFKSSMPEEGEISIFSAEKYFKMKLDDQSHRVIDPNPVRHIHAKEITRVDHGMRMKGRPGTRSAISEVSWNSQTALSPSSMNSFSRSRQKKVNERWLFAVFPCSGLCLDKKSVYTDSRVVDRGIHGKDFRKEIITPAACNPATLGGKGLQSPSSFHVSSNQSSEKTIIGSNREEYFVLPTVNSGVQSLKVIREYQKVQEEEPRKSIEVFGSRLMRKEDITMNLERKLSVLTWDAIPKSQSIATTSTISQVYDELESDASSDLFEIENISGAGQPKLTKQTSYGMSDCMTPTSRYEPSEASIEWSVVTASAADFSIVSDYDEKKVAENKPTSGLASTARKSRTNGLLSCKNQRAVKVAETASKRNDKARPTRARKLETETKVKDFDLL</sequence>
<proteinExistence type="predicted"/>
<feature type="compositionally biased region" description="Polar residues" evidence="1">
    <location>
        <begin position="101"/>
        <end position="110"/>
    </location>
</feature>
<comment type="caution">
    <text evidence="2">The sequence shown here is derived from an EMBL/GenBank/DDBJ whole genome shotgun (WGS) entry which is preliminary data.</text>
</comment>
<dbReference type="InterPro" id="IPR039615">
    <property type="entry name" value="PKS"/>
</dbReference>
<evidence type="ECO:0000256" key="1">
    <source>
        <dbReference type="SAM" id="MobiDB-lite"/>
    </source>
</evidence>
<evidence type="ECO:0000313" key="2">
    <source>
        <dbReference type="EMBL" id="KAJ8753290.1"/>
    </source>
</evidence>
<dbReference type="EMBL" id="JAIWQS010000010">
    <property type="protein sequence ID" value="KAJ8753290.1"/>
    <property type="molecule type" value="Genomic_DNA"/>
</dbReference>
<feature type="region of interest" description="Disordered" evidence="1">
    <location>
        <begin position="91"/>
        <end position="110"/>
    </location>
</feature>
<dbReference type="PANTHER" id="PTHR33781">
    <property type="entry name" value="PROTEIN PHYTOCHROME KINASE SUBSTRATE 1-RELATED"/>
    <property type="match status" value="1"/>
</dbReference>
<name>A0AAV8SMN5_9ROSI</name>
<reference evidence="2 3" key="1">
    <citation type="submission" date="2021-09" db="EMBL/GenBank/DDBJ databases">
        <title>Genomic insights and catalytic innovation underlie evolution of tropane alkaloids biosynthesis.</title>
        <authorList>
            <person name="Wang Y.-J."/>
            <person name="Tian T."/>
            <person name="Huang J.-P."/>
            <person name="Huang S.-X."/>
        </authorList>
    </citation>
    <scope>NUCLEOTIDE SEQUENCE [LARGE SCALE GENOMIC DNA]</scope>
    <source>
        <strain evidence="2">KIB-2018</strain>
        <tissue evidence="2">Leaf</tissue>
    </source>
</reference>